<name>A0A1Q5UJ35_9EURO</name>
<evidence type="ECO:0000313" key="2">
    <source>
        <dbReference type="Proteomes" id="UP000186955"/>
    </source>
</evidence>
<dbReference type="Proteomes" id="UP000186955">
    <property type="component" value="Unassembled WGS sequence"/>
</dbReference>
<protein>
    <submittedName>
        <fullName evidence="1">Uncharacterized protein</fullName>
    </submittedName>
</protein>
<reference evidence="1 2" key="1">
    <citation type="submission" date="2016-10" db="EMBL/GenBank/DDBJ databases">
        <title>Genome sequence of the ascomycete fungus Penicillium subrubescens.</title>
        <authorList>
            <person name="De Vries R.P."/>
            <person name="Peng M."/>
            <person name="Dilokpimol A."/>
            <person name="Hilden K."/>
            <person name="Makela M.R."/>
            <person name="Grigoriev I."/>
            <person name="Riley R."/>
            <person name="Granchi Z."/>
        </authorList>
    </citation>
    <scope>NUCLEOTIDE SEQUENCE [LARGE SCALE GENOMIC DNA]</scope>
    <source>
        <strain evidence="1 2">CBS 132785</strain>
    </source>
</reference>
<organism evidence="1 2">
    <name type="scientific">Penicillium subrubescens</name>
    <dbReference type="NCBI Taxonomy" id="1316194"/>
    <lineage>
        <taxon>Eukaryota</taxon>
        <taxon>Fungi</taxon>
        <taxon>Dikarya</taxon>
        <taxon>Ascomycota</taxon>
        <taxon>Pezizomycotina</taxon>
        <taxon>Eurotiomycetes</taxon>
        <taxon>Eurotiomycetidae</taxon>
        <taxon>Eurotiales</taxon>
        <taxon>Aspergillaceae</taxon>
        <taxon>Penicillium</taxon>
    </lineage>
</organism>
<keyword evidence="2" id="KW-1185">Reference proteome</keyword>
<comment type="caution">
    <text evidence="1">The sequence shown here is derived from an EMBL/GenBank/DDBJ whole genome shotgun (WGS) entry which is preliminary data.</text>
</comment>
<dbReference type="AlphaFoldDB" id="A0A1Q5UJ35"/>
<sequence>MANIFVRSTKDQADQFYQPADPNPGLPLGTQHLELVNLELLPGVNGLIVGTSCIYWGPQGLQAYTGSLANWPTSDIDA</sequence>
<proteinExistence type="predicted"/>
<dbReference type="EMBL" id="MNBE01000205">
    <property type="protein sequence ID" value="OKP12494.1"/>
    <property type="molecule type" value="Genomic_DNA"/>
</dbReference>
<evidence type="ECO:0000313" key="1">
    <source>
        <dbReference type="EMBL" id="OKP12494.1"/>
    </source>
</evidence>
<accession>A0A1Q5UJ35</accession>
<gene>
    <name evidence="1" type="ORF">PENSUB_1860</name>
</gene>